<evidence type="ECO:0000256" key="1">
    <source>
        <dbReference type="SAM" id="MobiDB-lite"/>
    </source>
</evidence>
<feature type="non-terminal residue" evidence="2">
    <location>
        <position position="59"/>
    </location>
</feature>
<protein>
    <submittedName>
        <fullName evidence="2">Uncharacterized protein</fullName>
    </submittedName>
</protein>
<proteinExistence type="predicted"/>
<name>A0ABU7AD97_9TELE</name>
<dbReference type="EMBL" id="JAHUTI010011368">
    <property type="protein sequence ID" value="MED6236132.1"/>
    <property type="molecule type" value="Genomic_DNA"/>
</dbReference>
<gene>
    <name evidence="2" type="ORF">ATANTOWER_004880</name>
</gene>
<feature type="compositionally biased region" description="Polar residues" evidence="1">
    <location>
        <begin position="15"/>
        <end position="33"/>
    </location>
</feature>
<organism evidence="2 3">
    <name type="scientific">Ataeniobius toweri</name>
    <dbReference type="NCBI Taxonomy" id="208326"/>
    <lineage>
        <taxon>Eukaryota</taxon>
        <taxon>Metazoa</taxon>
        <taxon>Chordata</taxon>
        <taxon>Craniata</taxon>
        <taxon>Vertebrata</taxon>
        <taxon>Euteleostomi</taxon>
        <taxon>Actinopterygii</taxon>
        <taxon>Neopterygii</taxon>
        <taxon>Teleostei</taxon>
        <taxon>Neoteleostei</taxon>
        <taxon>Acanthomorphata</taxon>
        <taxon>Ovalentaria</taxon>
        <taxon>Atherinomorphae</taxon>
        <taxon>Cyprinodontiformes</taxon>
        <taxon>Goodeidae</taxon>
        <taxon>Ataeniobius</taxon>
    </lineage>
</organism>
<accession>A0ABU7AD97</accession>
<reference evidence="2 3" key="1">
    <citation type="submission" date="2021-07" db="EMBL/GenBank/DDBJ databases">
        <authorList>
            <person name="Palmer J.M."/>
        </authorList>
    </citation>
    <scope>NUCLEOTIDE SEQUENCE [LARGE SCALE GENOMIC DNA]</scope>
    <source>
        <strain evidence="2 3">AT_MEX2019</strain>
        <tissue evidence="2">Muscle</tissue>
    </source>
</reference>
<keyword evidence="3" id="KW-1185">Reference proteome</keyword>
<feature type="region of interest" description="Disordered" evidence="1">
    <location>
        <begin position="1"/>
        <end position="44"/>
    </location>
</feature>
<comment type="caution">
    <text evidence="2">The sequence shown here is derived from an EMBL/GenBank/DDBJ whole genome shotgun (WGS) entry which is preliminary data.</text>
</comment>
<evidence type="ECO:0000313" key="2">
    <source>
        <dbReference type="EMBL" id="MED6236132.1"/>
    </source>
</evidence>
<dbReference type="Proteomes" id="UP001345963">
    <property type="component" value="Unassembled WGS sequence"/>
</dbReference>
<sequence>MEFACSPRACGGSQAERTQPPTTAVEASSSSLSDDGAEEDEKYLPPARQLSLRLLCSVA</sequence>
<evidence type="ECO:0000313" key="3">
    <source>
        <dbReference type="Proteomes" id="UP001345963"/>
    </source>
</evidence>